<sequence length="74" mass="8270">MSSNIYRERLAAEARSGSLRTRLASAAYYAYRNATADVGIRIRSQHGLSDGHPIHSGYNDPTTNTLCRRDMQAR</sequence>
<proteinExistence type="predicted"/>
<evidence type="ECO:0000313" key="1">
    <source>
        <dbReference type="EMBL" id="THX17702.1"/>
    </source>
</evidence>
<gene>
    <name evidence="1" type="ORF">D6D12_10797</name>
</gene>
<reference evidence="1 2" key="1">
    <citation type="submission" date="2018-10" db="EMBL/GenBank/DDBJ databases">
        <title>Fifty Aureobasidium pullulans genomes reveal a recombining polyextremotolerant generalist.</title>
        <authorList>
            <person name="Gostincar C."/>
            <person name="Turk M."/>
            <person name="Zajc J."/>
            <person name="Gunde-Cimerman N."/>
        </authorList>
    </citation>
    <scope>NUCLEOTIDE SEQUENCE [LARGE SCALE GENOMIC DNA]</scope>
    <source>
        <strain evidence="1 2">EXF-10081</strain>
    </source>
</reference>
<dbReference type="Proteomes" id="UP000310374">
    <property type="component" value="Unassembled WGS sequence"/>
</dbReference>
<accession>A0AB74JCH3</accession>
<name>A0AB74JCH3_AURPU</name>
<evidence type="ECO:0000313" key="2">
    <source>
        <dbReference type="Proteomes" id="UP000310374"/>
    </source>
</evidence>
<organism evidence="1 2">
    <name type="scientific">Aureobasidium pullulans</name>
    <name type="common">Black yeast</name>
    <name type="synonym">Pullularia pullulans</name>
    <dbReference type="NCBI Taxonomy" id="5580"/>
    <lineage>
        <taxon>Eukaryota</taxon>
        <taxon>Fungi</taxon>
        <taxon>Dikarya</taxon>
        <taxon>Ascomycota</taxon>
        <taxon>Pezizomycotina</taxon>
        <taxon>Dothideomycetes</taxon>
        <taxon>Dothideomycetidae</taxon>
        <taxon>Dothideales</taxon>
        <taxon>Saccotheciaceae</taxon>
        <taxon>Aureobasidium</taxon>
    </lineage>
</organism>
<protein>
    <submittedName>
        <fullName evidence="1">Uncharacterized protein</fullName>
    </submittedName>
</protein>
<comment type="caution">
    <text evidence="1">The sequence shown here is derived from an EMBL/GenBank/DDBJ whole genome shotgun (WGS) entry which is preliminary data.</text>
</comment>
<dbReference type="EMBL" id="QZAT01000527">
    <property type="protein sequence ID" value="THX17702.1"/>
    <property type="molecule type" value="Genomic_DNA"/>
</dbReference>
<dbReference type="AlphaFoldDB" id="A0AB74JCH3"/>